<sequence>MLSRMHHHYPASTSRSFTLYSALLHLPRDDFLTKTRATITVYSILIRKQIPRTIFRTFPPHCPVSLWNIISIAVHLIFIIVPVLFYLT</sequence>
<protein>
    <submittedName>
        <fullName evidence="1">Uncharacterized protein</fullName>
    </submittedName>
</protein>
<dbReference type="EMBL" id="ML208269">
    <property type="protein sequence ID" value="TFK74250.1"/>
    <property type="molecule type" value="Genomic_DNA"/>
</dbReference>
<reference evidence="1 2" key="1">
    <citation type="journal article" date="2019" name="Nat. Ecol. Evol.">
        <title>Megaphylogeny resolves global patterns of mushroom evolution.</title>
        <authorList>
            <person name="Varga T."/>
            <person name="Krizsan K."/>
            <person name="Foldi C."/>
            <person name="Dima B."/>
            <person name="Sanchez-Garcia M."/>
            <person name="Sanchez-Ramirez S."/>
            <person name="Szollosi G.J."/>
            <person name="Szarkandi J.G."/>
            <person name="Papp V."/>
            <person name="Albert L."/>
            <person name="Andreopoulos W."/>
            <person name="Angelini C."/>
            <person name="Antonin V."/>
            <person name="Barry K.W."/>
            <person name="Bougher N.L."/>
            <person name="Buchanan P."/>
            <person name="Buyck B."/>
            <person name="Bense V."/>
            <person name="Catcheside P."/>
            <person name="Chovatia M."/>
            <person name="Cooper J."/>
            <person name="Damon W."/>
            <person name="Desjardin D."/>
            <person name="Finy P."/>
            <person name="Geml J."/>
            <person name="Haridas S."/>
            <person name="Hughes K."/>
            <person name="Justo A."/>
            <person name="Karasinski D."/>
            <person name="Kautmanova I."/>
            <person name="Kiss B."/>
            <person name="Kocsube S."/>
            <person name="Kotiranta H."/>
            <person name="LaButti K.M."/>
            <person name="Lechner B.E."/>
            <person name="Liimatainen K."/>
            <person name="Lipzen A."/>
            <person name="Lukacs Z."/>
            <person name="Mihaltcheva S."/>
            <person name="Morgado L.N."/>
            <person name="Niskanen T."/>
            <person name="Noordeloos M.E."/>
            <person name="Ohm R.A."/>
            <person name="Ortiz-Santana B."/>
            <person name="Ovrebo C."/>
            <person name="Racz N."/>
            <person name="Riley R."/>
            <person name="Savchenko A."/>
            <person name="Shiryaev A."/>
            <person name="Soop K."/>
            <person name="Spirin V."/>
            <person name="Szebenyi C."/>
            <person name="Tomsovsky M."/>
            <person name="Tulloss R.E."/>
            <person name="Uehling J."/>
            <person name="Grigoriev I.V."/>
            <person name="Vagvolgyi C."/>
            <person name="Papp T."/>
            <person name="Martin F.M."/>
            <person name="Miettinen O."/>
            <person name="Hibbett D.S."/>
            <person name="Nagy L.G."/>
        </authorList>
    </citation>
    <scope>NUCLEOTIDE SEQUENCE [LARGE SCALE GENOMIC DNA]</scope>
    <source>
        <strain evidence="1 2">NL-1719</strain>
    </source>
</reference>
<name>A0ACD3B8S7_9AGAR</name>
<feature type="non-terminal residue" evidence="1">
    <location>
        <position position="88"/>
    </location>
</feature>
<evidence type="ECO:0000313" key="1">
    <source>
        <dbReference type="EMBL" id="TFK74250.1"/>
    </source>
</evidence>
<evidence type="ECO:0000313" key="2">
    <source>
        <dbReference type="Proteomes" id="UP000308600"/>
    </source>
</evidence>
<keyword evidence="2" id="KW-1185">Reference proteome</keyword>
<gene>
    <name evidence="1" type="ORF">BDN72DRAFT_833580</name>
</gene>
<dbReference type="Proteomes" id="UP000308600">
    <property type="component" value="Unassembled WGS sequence"/>
</dbReference>
<proteinExistence type="predicted"/>
<accession>A0ACD3B8S7</accession>
<organism evidence="1 2">
    <name type="scientific">Pluteus cervinus</name>
    <dbReference type="NCBI Taxonomy" id="181527"/>
    <lineage>
        <taxon>Eukaryota</taxon>
        <taxon>Fungi</taxon>
        <taxon>Dikarya</taxon>
        <taxon>Basidiomycota</taxon>
        <taxon>Agaricomycotina</taxon>
        <taxon>Agaricomycetes</taxon>
        <taxon>Agaricomycetidae</taxon>
        <taxon>Agaricales</taxon>
        <taxon>Pluteineae</taxon>
        <taxon>Pluteaceae</taxon>
        <taxon>Pluteus</taxon>
    </lineage>
</organism>